<organism evidence="5 6">
    <name type="scientific">Duncaniella dubosii</name>
    <dbReference type="NCBI Taxonomy" id="2518971"/>
    <lineage>
        <taxon>Bacteria</taxon>
        <taxon>Pseudomonadati</taxon>
        <taxon>Bacteroidota</taxon>
        <taxon>Bacteroidia</taxon>
        <taxon>Bacteroidales</taxon>
        <taxon>Muribaculaceae</taxon>
        <taxon>Duncaniella</taxon>
    </lineage>
</organism>
<name>A0A4P7W6J7_9BACT</name>
<proteinExistence type="predicted"/>
<evidence type="ECO:0000313" key="6">
    <source>
        <dbReference type="Proteomes" id="UP000297149"/>
    </source>
</evidence>
<keyword evidence="2" id="KW-0238">DNA-binding</keyword>
<dbReference type="Pfam" id="PF12833">
    <property type="entry name" value="HTH_18"/>
    <property type="match status" value="1"/>
</dbReference>
<reference evidence="6" key="1">
    <citation type="submission" date="2019-02" db="EMBL/GenBank/DDBJ databases">
        <title>Isolation and identification of novel species under the genus Muribaculum.</title>
        <authorList>
            <person name="Miyake S."/>
            <person name="Ding Y."/>
            <person name="Low A."/>
            <person name="Soh M."/>
            <person name="Seedorf H."/>
        </authorList>
    </citation>
    <scope>NUCLEOTIDE SEQUENCE [LARGE SCALE GENOMIC DNA]</scope>
    <source>
        <strain evidence="6">H5</strain>
    </source>
</reference>
<dbReference type="PANTHER" id="PTHR43280:SF32">
    <property type="entry name" value="TRANSCRIPTIONAL REGULATORY PROTEIN"/>
    <property type="match status" value="1"/>
</dbReference>
<dbReference type="InterPro" id="IPR020449">
    <property type="entry name" value="Tscrpt_reg_AraC-type_HTH"/>
</dbReference>
<dbReference type="PANTHER" id="PTHR43280">
    <property type="entry name" value="ARAC-FAMILY TRANSCRIPTIONAL REGULATOR"/>
    <property type="match status" value="1"/>
</dbReference>
<dbReference type="SMART" id="SM00342">
    <property type="entry name" value="HTH_ARAC"/>
    <property type="match status" value="1"/>
</dbReference>
<sequence>MERKTINLDSIDAYNKLYGLTTRHPLVTVIDLKNADKCINHVRLNYGVYALFLKNSVACSIRYGRKKYDYQEGTVVSFSPGQIIDVDMDVEEIAPDVVGLMFHPDLIYGTPLANKISSFSFFDFSEMESLHLSEEEREIFLDCLHKIDRELQHSVDHHSAALLSANIQLLLEYLHRFYDRQFITRHKVNSDVVAQFEQALKLYYDSDAKKNGTPTVGYFADLANLTPGYFGELIKKETGLTAKEIITRHVISVAKHRLSVSSDDVSIVAYDLGFEYPAHFTRLFKRVVGQSPSEYRRMIEQN</sequence>
<evidence type="ECO:0000256" key="2">
    <source>
        <dbReference type="ARBA" id="ARBA00023125"/>
    </source>
</evidence>
<dbReference type="GO" id="GO:0003700">
    <property type="term" value="F:DNA-binding transcription factor activity"/>
    <property type="evidence" value="ECO:0007669"/>
    <property type="project" value="InterPro"/>
</dbReference>
<dbReference type="PRINTS" id="PR00032">
    <property type="entry name" value="HTHARAC"/>
</dbReference>
<dbReference type="InterPro" id="IPR018060">
    <property type="entry name" value="HTH_AraC"/>
</dbReference>
<dbReference type="EMBL" id="CP039396">
    <property type="protein sequence ID" value="QCD43562.1"/>
    <property type="molecule type" value="Genomic_DNA"/>
</dbReference>
<accession>A0A4P7W6J7</accession>
<evidence type="ECO:0000256" key="3">
    <source>
        <dbReference type="ARBA" id="ARBA00023163"/>
    </source>
</evidence>
<dbReference type="InterPro" id="IPR009057">
    <property type="entry name" value="Homeodomain-like_sf"/>
</dbReference>
<gene>
    <name evidence="5" type="ORF">E7747_15665</name>
</gene>
<dbReference type="Gene3D" id="1.10.10.60">
    <property type="entry name" value="Homeodomain-like"/>
    <property type="match status" value="1"/>
</dbReference>
<dbReference type="KEGG" id="ddb:E7747_15665"/>
<keyword evidence="3" id="KW-0804">Transcription</keyword>
<dbReference type="PROSITE" id="PS01124">
    <property type="entry name" value="HTH_ARAC_FAMILY_2"/>
    <property type="match status" value="1"/>
</dbReference>
<keyword evidence="1" id="KW-0805">Transcription regulation</keyword>
<dbReference type="GO" id="GO:0043565">
    <property type="term" value="F:sequence-specific DNA binding"/>
    <property type="evidence" value="ECO:0007669"/>
    <property type="project" value="InterPro"/>
</dbReference>
<dbReference type="SUPFAM" id="SSF46689">
    <property type="entry name" value="Homeodomain-like"/>
    <property type="match status" value="1"/>
</dbReference>
<evidence type="ECO:0000313" key="5">
    <source>
        <dbReference type="EMBL" id="QCD43562.1"/>
    </source>
</evidence>
<dbReference type="AlphaFoldDB" id="A0A4P7W6J7"/>
<evidence type="ECO:0000259" key="4">
    <source>
        <dbReference type="PROSITE" id="PS01124"/>
    </source>
</evidence>
<dbReference type="Proteomes" id="UP000297149">
    <property type="component" value="Chromosome"/>
</dbReference>
<protein>
    <submittedName>
        <fullName evidence="5">AraC family transcriptional regulator</fullName>
    </submittedName>
</protein>
<keyword evidence="6" id="KW-1185">Reference proteome</keyword>
<evidence type="ECO:0000256" key="1">
    <source>
        <dbReference type="ARBA" id="ARBA00023015"/>
    </source>
</evidence>
<feature type="domain" description="HTH araC/xylS-type" evidence="4">
    <location>
        <begin position="198"/>
        <end position="298"/>
    </location>
</feature>
<dbReference type="RefSeq" id="WP_136416924.1">
    <property type="nucleotide sequence ID" value="NZ_CAXHQF010000036.1"/>
</dbReference>